<accession>A0A7Z0IKJ4</accession>
<dbReference type="GO" id="GO:0008299">
    <property type="term" value="P:isoprenoid biosynthetic process"/>
    <property type="evidence" value="ECO:0007669"/>
    <property type="project" value="InterPro"/>
</dbReference>
<evidence type="ECO:0000256" key="6">
    <source>
        <dbReference type="RuleBase" id="RU004466"/>
    </source>
</evidence>
<evidence type="ECO:0000313" key="7">
    <source>
        <dbReference type="EMBL" id="NYI70596.1"/>
    </source>
</evidence>
<dbReference type="EMBL" id="JACBZS010000001">
    <property type="protein sequence ID" value="NYI70596.1"/>
    <property type="molecule type" value="Genomic_DNA"/>
</dbReference>
<evidence type="ECO:0000256" key="2">
    <source>
        <dbReference type="ARBA" id="ARBA00006706"/>
    </source>
</evidence>
<keyword evidence="4" id="KW-0479">Metal-binding</keyword>
<dbReference type="GO" id="GO:0046872">
    <property type="term" value="F:metal ion binding"/>
    <property type="evidence" value="ECO:0007669"/>
    <property type="project" value="UniProtKB-KW"/>
</dbReference>
<dbReference type="SFLD" id="SFLDS00005">
    <property type="entry name" value="Isoprenoid_Synthase_Type_I"/>
    <property type="match status" value="1"/>
</dbReference>
<dbReference type="CDD" id="cd00685">
    <property type="entry name" value="Trans_IPPS_HT"/>
    <property type="match status" value="1"/>
</dbReference>
<evidence type="ECO:0000256" key="4">
    <source>
        <dbReference type="ARBA" id="ARBA00022723"/>
    </source>
</evidence>
<evidence type="ECO:0000256" key="1">
    <source>
        <dbReference type="ARBA" id="ARBA00001946"/>
    </source>
</evidence>
<dbReference type="InterPro" id="IPR000092">
    <property type="entry name" value="Polyprenyl_synt"/>
</dbReference>
<comment type="similarity">
    <text evidence="2 6">Belongs to the FPP/GGPP synthase family.</text>
</comment>
<dbReference type="SFLD" id="SFLDG01017">
    <property type="entry name" value="Polyprenyl_Transferase_Like"/>
    <property type="match status" value="1"/>
</dbReference>
<name>A0A7Z0IKJ4_9ACTN</name>
<dbReference type="GO" id="GO:0000010">
    <property type="term" value="F:heptaprenyl diphosphate synthase activity"/>
    <property type="evidence" value="ECO:0007669"/>
    <property type="project" value="UniProtKB-EC"/>
</dbReference>
<dbReference type="PROSITE" id="PS00444">
    <property type="entry name" value="POLYPRENYL_SYNTHASE_2"/>
    <property type="match status" value="1"/>
</dbReference>
<dbReference type="Gene3D" id="1.10.600.10">
    <property type="entry name" value="Farnesyl Diphosphate Synthase"/>
    <property type="match status" value="1"/>
</dbReference>
<dbReference type="InterPro" id="IPR033749">
    <property type="entry name" value="Polyprenyl_synt_CS"/>
</dbReference>
<comment type="cofactor">
    <cofactor evidence="1">
        <name>Mg(2+)</name>
        <dbReference type="ChEBI" id="CHEBI:18420"/>
    </cofactor>
</comment>
<dbReference type="AlphaFoldDB" id="A0A7Z0IKJ4"/>
<proteinExistence type="inferred from homology"/>
<organism evidence="7 8">
    <name type="scientific">Naumannella cuiyingiana</name>
    <dbReference type="NCBI Taxonomy" id="1347891"/>
    <lineage>
        <taxon>Bacteria</taxon>
        <taxon>Bacillati</taxon>
        <taxon>Actinomycetota</taxon>
        <taxon>Actinomycetes</taxon>
        <taxon>Propionibacteriales</taxon>
        <taxon>Propionibacteriaceae</taxon>
        <taxon>Naumannella</taxon>
    </lineage>
</organism>
<gene>
    <name evidence="7" type="ORF">GGQ54_001156</name>
</gene>
<keyword evidence="5" id="KW-0460">Magnesium</keyword>
<reference evidence="7 8" key="1">
    <citation type="submission" date="2020-07" db="EMBL/GenBank/DDBJ databases">
        <title>Sequencing the genomes of 1000 actinobacteria strains.</title>
        <authorList>
            <person name="Klenk H.-P."/>
        </authorList>
    </citation>
    <scope>NUCLEOTIDE SEQUENCE [LARGE SCALE GENOMIC DNA]</scope>
    <source>
        <strain evidence="7 8">DSM 103164</strain>
    </source>
</reference>
<keyword evidence="8" id="KW-1185">Reference proteome</keyword>
<dbReference type="SUPFAM" id="SSF48576">
    <property type="entry name" value="Terpenoid synthases"/>
    <property type="match status" value="1"/>
</dbReference>
<keyword evidence="3 6" id="KW-0808">Transferase</keyword>
<evidence type="ECO:0000256" key="3">
    <source>
        <dbReference type="ARBA" id="ARBA00022679"/>
    </source>
</evidence>
<sequence length="329" mass="34932">MRPHAEDVATGAGGEFADGVRRELRLVEARLQDAAKGHDRLVTEMAGHIIAAGGKRFRPMLVLLAARFGGPVPDDRLVDAAVVVELTHVASLYHDDVMDEADLRRGAPSANSRWGNLQAILVGDFLFSRASSIVAGLGTDFVAVQADTFARLVHGQIAETVGPARGEDPLAHYLQVVADKTASLIATSARFGAMVAGAPVATAAALTDFGEEIGAAFQLSDDIIDVTSDDTGKAPGTDLREGVPTLPTLLLGEAPEDRQLRDLIAGDLSDQARLAEVLGRLRAHPVIDRARDEVARRAEVARGLLRPLPDCEAREALFAMCDQVVTRTS</sequence>
<dbReference type="Pfam" id="PF00348">
    <property type="entry name" value="polyprenyl_synt"/>
    <property type="match status" value="1"/>
</dbReference>
<dbReference type="PANTHER" id="PTHR12001:SF69">
    <property type="entry name" value="ALL TRANS-POLYPRENYL-DIPHOSPHATE SYNTHASE PDSS1"/>
    <property type="match status" value="1"/>
</dbReference>
<evidence type="ECO:0000313" key="8">
    <source>
        <dbReference type="Proteomes" id="UP000527616"/>
    </source>
</evidence>
<dbReference type="PANTHER" id="PTHR12001">
    <property type="entry name" value="GERANYLGERANYL PYROPHOSPHATE SYNTHASE"/>
    <property type="match status" value="1"/>
</dbReference>
<dbReference type="InterPro" id="IPR008949">
    <property type="entry name" value="Isoprenoid_synthase_dom_sf"/>
</dbReference>
<dbReference type="Proteomes" id="UP000527616">
    <property type="component" value="Unassembled WGS sequence"/>
</dbReference>
<comment type="caution">
    <text evidence="7">The sequence shown here is derived from an EMBL/GenBank/DDBJ whole genome shotgun (WGS) entry which is preliminary data.</text>
</comment>
<dbReference type="RefSeq" id="WP_246292560.1">
    <property type="nucleotide sequence ID" value="NZ_JACBZS010000001.1"/>
</dbReference>
<evidence type="ECO:0000256" key="5">
    <source>
        <dbReference type="ARBA" id="ARBA00022842"/>
    </source>
</evidence>
<dbReference type="EC" id="2.5.1.30" evidence="7"/>
<protein>
    <submittedName>
        <fullName evidence="7">Heptaprenyl diphosphate synthase</fullName>
        <ecNumber evidence="7">2.5.1.30</ecNumber>
    </submittedName>
</protein>